<evidence type="ECO:0000256" key="3">
    <source>
        <dbReference type="SAM" id="MobiDB-lite"/>
    </source>
</evidence>
<dbReference type="GO" id="GO:0003924">
    <property type="term" value="F:GTPase activity"/>
    <property type="evidence" value="ECO:0007669"/>
    <property type="project" value="InterPro"/>
</dbReference>
<sequence>MADRGDTGKRRGDNRDRRGGVGRARHNGESHSRPTGGFRGGRGGRDRFRDRRDHSNSNEDTPRPVIVAQNPDRQREQHNVDFPTLEQTVTRPSVTPIKTLSPESETPTTDIRPTVDSLAGVAESLERVRITPATAVRSATPNDDFQTAPPPANRSTSESSGSSLIPEKSLKFVDDGHQVTDSLLAYLTDNPDFLVIGIVGAQGAGKSTLLNHLCRGRPTSTTNLFRVQGFEKQMLSEHCTTGINVWVSPERVIYLDCQPLLSASVLDRTIQIDKKHSAEFNTAENTMEMHSLQHLAFFYNICHHVILIQDWFADSNVLRLLQTAEMLKPSSPAKTCESDEGSNQIVEHFPVLNFVQNKAQMNDFSPHQEKKMRDFYGRVFKDSQLHPSQPFLEILGEKKDAKKSVNLYILPDFDLEGPTNVGNRPFSPEIKYKTSVDAMRRAILSQSRRPLTIVKQTERTWFQFAKDSWENIKNSSFFLEYSRLLWSNKSQDL</sequence>
<keyword evidence="6" id="KW-1185">Reference proteome</keyword>
<feature type="domain" description="Guanylate-binding protein N-terminal" evidence="4">
    <location>
        <begin position="193"/>
        <end position="250"/>
    </location>
</feature>
<name>A0A553NB97_TIGCA</name>
<evidence type="ECO:0000256" key="2">
    <source>
        <dbReference type="ARBA" id="ARBA00023161"/>
    </source>
</evidence>
<dbReference type="OrthoDB" id="79514at2759"/>
<dbReference type="GO" id="GO:0005525">
    <property type="term" value="F:GTP binding"/>
    <property type="evidence" value="ECO:0007669"/>
    <property type="project" value="InterPro"/>
</dbReference>
<dbReference type="InterPro" id="IPR015894">
    <property type="entry name" value="Guanylate-bd_N"/>
</dbReference>
<feature type="compositionally biased region" description="Polar residues" evidence="3">
    <location>
        <begin position="153"/>
        <end position="163"/>
    </location>
</feature>
<feature type="compositionally biased region" description="Basic and acidic residues" evidence="3">
    <location>
        <begin position="1"/>
        <end position="19"/>
    </location>
</feature>
<dbReference type="Gene3D" id="3.40.50.300">
    <property type="entry name" value="P-loop containing nucleotide triphosphate hydrolases"/>
    <property type="match status" value="1"/>
</dbReference>
<dbReference type="PANTHER" id="PTHR14270">
    <property type="entry name" value="NONSENSE-MEDIATED MRNA DECAY FACTOR SMG9"/>
    <property type="match status" value="1"/>
</dbReference>
<evidence type="ECO:0000259" key="4">
    <source>
        <dbReference type="Pfam" id="PF02263"/>
    </source>
</evidence>
<dbReference type="InterPro" id="IPR039177">
    <property type="entry name" value="SMG9"/>
</dbReference>
<feature type="compositionally biased region" description="Polar residues" evidence="3">
    <location>
        <begin position="85"/>
        <end position="111"/>
    </location>
</feature>
<protein>
    <recommendedName>
        <fullName evidence="4">Guanylate-binding protein N-terminal domain-containing protein</fullName>
    </recommendedName>
</protein>
<evidence type="ECO:0000313" key="5">
    <source>
        <dbReference type="EMBL" id="TRY62698.1"/>
    </source>
</evidence>
<dbReference type="GO" id="GO:0000184">
    <property type="term" value="P:nuclear-transcribed mRNA catabolic process, nonsense-mediated decay"/>
    <property type="evidence" value="ECO:0007669"/>
    <property type="project" value="UniProtKB-KW"/>
</dbReference>
<accession>A0A553NB97</accession>
<feature type="region of interest" description="Disordered" evidence="3">
    <location>
        <begin position="132"/>
        <end position="163"/>
    </location>
</feature>
<dbReference type="Pfam" id="PF02263">
    <property type="entry name" value="GBP"/>
    <property type="match status" value="1"/>
</dbReference>
<proteinExistence type="inferred from homology"/>
<gene>
    <name evidence="5" type="ORF">TCAL_02054</name>
</gene>
<dbReference type="Proteomes" id="UP000318571">
    <property type="component" value="Chromosome 10"/>
</dbReference>
<dbReference type="STRING" id="6832.A0A553NB97"/>
<dbReference type="AlphaFoldDB" id="A0A553NB97"/>
<dbReference type="SUPFAM" id="SSF52540">
    <property type="entry name" value="P-loop containing nucleoside triphosphate hydrolases"/>
    <property type="match status" value="1"/>
</dbReference>
<comment type="caution">
    <text evidence="5">The sequence shown here is derived from an EMBL/GenBank/DDBJ whole genome shotgun (WGS) entry which is preliminary data.</text>
</comment>
<dbReference type="PANTHER" id="PTHR14270:SF0">
    <property type="entry name" value="NONSENSE-MEDIATED MRNA DECAY FACTOR SMG9"/>
    <property type="match status" value="1"/>
</dbReference>
<keyword evidence="2" id="KW-0866">Nonsense-mediated mRNA decay</keyword>
<reference evidence="5 6" key="1">
    <citation type="journal article" date="2018" name="Nat. Ecol. Evol.">
        <title>Genomic signatures of mitonuclear coevolution across populations of Tigriopus californicus.</title>
        <authorList>
            <person name="Barreto F.S."/>
            <person name="Watson E.T."/>
            <person name="Lima T.G."/>
            <person name="Willett C.S."/>
            <person name="Edmands S."/>
            <person name="Li W."/>
            <person name="Burton R.S."/>
        </authorList>
    </citation>
    <scope>NUCLEOTIDE SEQUENCE [LARGE SCALE GENOMIC DNA]</scope>
    <source>
        <strain evidence="5 6">San Diego</strain>
    </source>
</reference>
<dbReference type="OMA" id="FLMNICH"/>
<feature type="compositionally biased region" description="Basic and acidic residues" evidence="3">
    <location>
        <begin position="43"/>
        <end position="62"/>
    </location>
</feature>
<dbReference type="InterPro" id="IPR027417">
    <property type="entry name" value="P-loop_NTPase"/>
</dbReference>
<comment type="similarity">
    <text evidence="1">Belongs to the SMG9 family.</text>
</comment>
<evidence type="ECO:0000313" key="6">
    <source>
        <dbReference type="Proteomes" id="UP000318571"/>
    </source>
</evidence>
<dbReference type="EMBL" id="VCGU01000458">
    <property type="protein sequence ID" value="TRY62698.1"/>
    <property type="molecule type" value="Genomic_DNA"/>
</dbReference>
<feature type="region of interest" description="Disordered" evidence="3">
    <location>
        <begin position="1"/>
        <end position="112"/>
    </location>
</feature>
<organism evidence="5 6">
    <name type="scientific">Tigriopus californicus</name>
    <name type="common">Marine copepod</name>
    <dbReference type="NCBI Taxonomy" id="6832"/>
    <lineage>
        <taxon>Eukaryota</taxon>
        <taxon>Metazoa</taxon>
        <taxon>Ecdysozoa</taxon>
        <taxon>Arthropoda</taxon>
        <taxon>Crustacea</taxon>
        <taxon>Multicrustacea</taxon>
        <taxon>Hexanauplia</taxon>
        <taxon>Copepoda</taxon>
        <taxon>Harpacticoida</taxon>
        <taxon>Harpacticidae</taxon>
        <taxon>Tigriopus</taxon>
    </lineage>
</organism>
<evidence type="ECO:0000256" key="1">
    <source>
        <dbReference type="ARBA" id="ARBA00007712"/>
    </source>
</evidence>